<dbReference type="Pfam" id="PF00544">
    <property type="entry name" value="Pectate_lyase_4"/>
    <property type="match status" value="1"/>
</dbReference>
<protein>
    <recommendedName>
        <fullName evidence="5">pectate lyase</fullName>
        <ecNumber evidence="5">4.2.2.2</ecNumber>
    </recommendedName>
</protein>
<dbReference type="InterPro" id="IPR002022">
    <property type="entry name" value="Pec_lyase"/>
</dbReference>
<dbReference type="SUPFAM" id="SSF51126">
    <property type="entry name" value="Pectin lyase-like"/>
    <property type="match status" value="1"/>
</dbReference>
<dbReference type="InParanoid" id="W2RIX7"/>
<evidence type="ECO:0000256" key="4">
    <source>
        <dbReference type="ARBA" id="ARBA00010980"/>
    </source>
</evidence>
<comment type="catalytic activity">
    <reaction evidence="1">
        <text>Eliminative cleavage of (1-&gt;4)-alpha-D-galacturonan to give oligosaccharides with 4-deoxy-alpha-D-galact-4-enuronosyl groups at their non-reducing ends.</text>
        <dbReference type="EC" id="4.2.2.2"/>
    </reaction>
</comment>
<accession>W2RIX7</accession>
<dbReference type="HOGENOM" id="CLU_021894_1_0_1"/>
<sequence length="319" mass="33191">MTMRFSLLTLGLAAVSQLSQAVPLVKRADATEAANVGFATTNGGTTGGAGGSTVTVSNIADLQTALSGDAPAIVIIDGAISGTEKVRVGSNKSILGKDSNAKISGFGFYIKGVRNVIVRNLSIAKVEAANGDAIGIEASTNVWVDHCDLSSDMAHDKDFYDGLLDITHGSDFVTVSNTHLHDHFKASLVGHSDSNEVEDRGTLHVTYANNYWSNINSRGPSFRFGTGHIFNSVYENVSDGINTRLGAELLVESNVFSGGKKALYATNEGFAVEKDNDFGGAESSAPEGSLTTVPYQYTLLGSGGVKSAVVGTAGATLVF</sequence>
<keyword evidence="11" id="KW-0961">Cell wall biogenesis/degradation</keyword>
<name>W2RIX7_CYPE1</name>
<feature type="domain" description="Pectate lyase" evidence="14">
    <location>
        <begin position="49"/>
        <end position="262"/>
    </location>
</feature>
<dbReference type="eggNOG" id="ENOG502S66G">
    <property type="taxonomic scope" value="Eukaryota"/>
</dbReference>
<reference evidence="15 16" key="1">
    <citation type="submission" date="2013-03" db="EMBL/GenBank/DDBJ databases">
        <title>The Genome Sequence of Phialophora europaea CBS 101466.</title>
        <authorList>
            <consortium name="The Broad Institute Genomics Platform"/>
            <person name="Cuomo C."/>
            <person name="de Hoog S."/>
            <person name="Gorbushina A."/>
            <person name="Walker B."/>
            <person name="Young S.K."/>
            <person name="Zeng Q."/>
            <person name="Gargeya S."/>
            <person name="Fitzgerald M."/>
            <person name="Haas B."/>
            <person name="Abouelleil A."/>
            <person name="Allen A.W."/>
            <person name="Alvarado L."/>
            <person name="Arachchi H.M."/>
            <person name="Berlin A.M."/>
            <person name="Chapman S.B."/>
            <person name="Gainer-Dewar J."/>
            <person name="Goldberg J."/>
            <person name="Griggs A."/>
            <person name="Gujja S."/>
            <person name="Hansen M."/>
            <person name="Howarth C."/>
            <person name="Imamovic A."/>
            <person name="Ireland A."/>
            <person name="Larimer J."/>
            <person name="McCowan C."/>
            <person name="Murphy C."/>
            <person name="Pearson M."/>
            <person name="Poon T.W."/>
            <person name="Priest M."/>
            <person name="Roberts A."/>
            <person name="Saif S."/>
            <person name="Shea T."/>
            <person name="Sisk P."/>
            <person name="Sykes S."/>
            <person name="Wortman J."/>
            <person name="Nusbaum C."/>
            <person name="Birren B."/>
        </authorList>
    </citation>
    <scope>NUCLEOTIDE SEQUENCE [LARGE SCALE GENOMIC DNA]</scope>
    <source>
        <strain evidence="15 16">CBS 101466</strain>
    </source>
</reference>
<evidence type="ECO:0000313" key="15">
    <source>
        <dbReference type="EMBL" id="ETN36295.1"/>
    </source>
</evidence>
<dbReference type="Gene3D" id="2.160.20.10">
    <property type="entry name" value="Single-stranded right-handed beta-helix, Pectin lyase-like"/>
    <property type="match status" value="1"/>
</dbReference>
<dbReference type="FunFam" id="2.160.20.10:FF:000036">
    <property type="entry name" value="Pectate lyase A"/>
    <property type="match status" value="1"/>
</dbReference>
<dbReference type="VEuPathDB" id="FungiDB:HMPREF1541_08572"/>
<gene>
    <name evidence="15" type="ORF">HMPREF1541_08572</name>
</gene>
<keyword evidence="12" id="KW-0119">Carbohydrate metabolism</keyword>
<dbReference type="GO" id="GO:0000272">
    <property type="term" value="P:polysaccharide catabolic process"/>
    <property type="evidence" value="ECO:0007669"/>
    <property type="project" value="UniProtKB-KW"/>
</dbReference>
<dbReference type="AlphaFoldDB" id="W2RIX7"/>
<dbReference type="GO" id="GO:0005576">
    <property type="term" value="C:extracellular region"/>
    <property type="evidence" value="ECO:0007669"/>
    <property type="project" value="UniProtKB-SubCell"/>
</dbReference>
<dbReference type="GeneID" id="19975911"/>
<evidence type="ECO:0000256" key="10">
    <source>
        <dbReference type="ARBA" id="ARBA00023239"/>
    </source>
</evidence>
<dbReference type="GO" id="GO:0030570">
    <property type="term" value="F:pectate lyase activity"/>
    <property type="evidence" value="ECO:0007669"/>
    <property type="project" value="UniProtKB-EC"/>
</dbReference>
<keyword evidence="8 13" id="KW-0732">Signal</keyword>
<evidence type="ECO:0000256" key="6">
    <source>
        <dbReference type="ARBA" id="ARBA00022525"/>
    </source>
</evidence>
<dbReference type="STRING" id="1220924.W2RIX7"/>
<evidence type="ECO:0000256" key="11">
    <source>
        <dbReference type="ARBA" id="ARBA00023316"/>
    </source>
</evidence>
<evidence type="ECO:0000256" key="1">
    <source>
        <dbReference type="ARBA" id="ARBA00000695"/>
    </source>
</evidence>
<feature type="signal peptide" evidence="13">
    <location>
        <begin position="1"/>
        <end position="21"/>
    </location>
</feature>
<keyword evidence="6 12" id="KW-0964">Secreted</keyword>
<dbReference type="GO" id="GO:0046872">
    <property type="term" value="F:metal ion binding"/>
    <property type="evidence" value="ECO:0007669"/>
    <property type="project" value="UniProtKB-KW"/>
</dbReference>
<dbReference type="PANTHER" id="PTHR31683">
    <property type="entry name" value="PECTATE LYASE 18-RELATED"/>
    <property type="match status" value="1"/>
</dbReference>
<keyword evidence="16" id="KW-1185">Reference proteome</keyword>
<keyword evidence="7" id="KW-0479">Metal-binding</keyword>
<evidence type="ECO:0000256" key="3">
    <source>
        <dbReference type="ARBA" id="ARBA00004613"/>
    </source>
</evidence>
<dbReference type="OrthoDB" id="1637350at2759"/>
<organism evidence="15 16">
    <name type="scientific">Cyphellophora europaea (strain CBS 101466)</name>
    <name type="common">Phialophora europaea</name>
    <dbReference type="NCBI Taxonomy" id="1220924"/>
    <lineage>
        <taxon>Eukaryota</taxon>
        <taxon>Fungi</taxon>
        <taxon>Dikarya</taxon>
        <taxon>Ascomycota</taxon>
        <taxon>Pezizomycotina</taxon>
        <taxon>Eurotiomycetes</taxon>
        <taxon>Chaetothyriomycetidae</taxon>
        <taxon>Chaetothyriales</taxon>
        <taxon>Cyphellophoraceae</taxon>
        <taxon>Cyphellophora</taxon>
    </lineage>
</organism>
<evidence type="ECO:0000256" key="12">
    <source>
        <dbReference type="RuleBase" id="RU361173"/>
    </source>
</evidence>
<keyword evidence="9" id="KW-0106">Calcium</keyword>
<evidence type="ECO:0000256" key="8">
    <source>
        <dbReference type="ARBA" id="ARBA00022729"/>
    </source>
</evidence>
<dbReference type="EMBL" id="KB822725">
    <property type="protein sequence ID" value="ETN36295.1"/>
    <property type="molecule type" value="Genomic_DNA"/>
</dbReference>
<evidence type="ECO:0000259" key="14">
    <source>
        <dbReference type="SMART" id="SM00656"/>
    </source>
</evidence>
<dbReference type="PANTHER" id="PTHR31683:SF18">
    <property type="entry name" value="PECTATE LYASE 21-RELATED"/>
    <property type="match status" value="1"/>
</dbReference>
<dbReference type="InterPro" id="IPR011050">
    <property type="entry name" value="Pectin_lyase_fold/virulence"/>
</dbReference>
<dbReference type="RefSeq" id="XP_008721113.1">
    <property type="nucleotide sequence ID" value="XM_008722891.1"/>
</dbReference>
<keyword evidence="10 12" id="KW-0456">Lyase</keyword>
<evidence type="ECO:0000256" key="9">
    <source>
        <dbReference type="ARBA" id="ARBA00022837"/>
    </source>
</evidence>
<dbReference type="InterPro" id="IPR045032">
    <property type="entry name" value="PEL"/>
</dbReference>
<evidence type="ECO:0000256" key="5">
    <source>
        <dbReference type="ARBA" id="ARBA00012272"/>
    </source>
</evidence>
<evidence type="ECO:0000256" key="7">
    <source>
        <dbReference type="ARBA" id="ARBA00022723"/>
    </source>
</evidence>
<comment type="subcellular location">
    <subcellularLocation>
        <location evidence="3 12">Secreted</location>
    </subcellularLocation>
</comment>
<dbReference type="GO" id="GO:0071555">
    <property type="term" value="P:cell wall organization"/>
    <property type="evidence" value="ECO:0007669"/>
    <property type="project" value="UniProtKB-KW"/>
</dbReference>
<dbReference type="EC" id="4.2.2.2" evidence="5"/>
<dbReference type="Proteomes" id="UP000030752">
    <property type="component" value="Unassembled WGS sequence"/>
</dbReference>
<feature type="chain" id="PRO_5004824225" description="pectate lyase" evidence="13">
    <location>
        <begin position="22"/>
        <end position="319"/>
    </location>
</feature>
<evidence type="ECO:0000256" key="13">
    <source>
        <dbReference type="SAM" id="SignalP"/>
    </source>
</evidence>
<dbReference type="InterPro" id="IPR012334">
    <property type="entry name" value="Pectin_lyas_fold"/>
</dbReference>
<keyword evidence="12" id="KW-0624">Polysaccharide degradation</keyword>
<comment type="cofactor">
    <cofactor evidence="2">
        <name>Ca(2+)</name>
        <dbReference type="ChEBI" id="CHEBI:29108"/>
    </cofactor>
</comment>
<proteinExistence type="inferred from homology"/>
<dbReference type="SMART" id="SM00656">
    <property type="entry name" value="Amb_all"/>
    <property type="match status" value="1"/>
</dbReference>
<comment type="similarity">
    <text evidence="4 12">Belongs to the polysaccharide lyase 1 family.</text>
</comment>
<evidence type="ECO:0000256" key="2">
    <source>
        <dbReference type="ARBA" id="ARBA00001913"/>
    </source>
</evidence>
<evidence type="ECO:0000313" key="16">
    <source>
        <dbReference type="Proteomes" id="UP000030752"/>
    </source>
</evidence>